<dbReference type="Proteomes" id="UP000317835">
    <property type="component" value="Plasmid pElP_5"/>
</dbReference>
<dbReference type="EMBL" id="CP036431">
    <property type="protein sequence ID" value="QDV39693.1"/>
    <property type="molecule type" value="Genomic_DNA"/>
</dbReference>
<keyword evidence="5" id="KW-0808">Transferase</keyword>
<keyword evidence="5" id="KW-0614">Plasmid</keyword>
<dbReference type="GO" id="GO:0016301">
    <property type="term" value="F:kinase activity"/>
    <property type="evidence" value="ECO:0007669"/>
    <property type="project" value="UniProtKB-KW"/>
</dbReference>
<dbReference type="NCBIfam" id="TIGR01007">
    <property type="entry name" value="eps_fam"/>
    <property type="match status" value="1"/>
</dbReference>
<evidence type="ECO:0000256" key="3">
    <source>
        <dbReference type="SAM" id="Coils"/>
    </source>
</evidence>
<dbReference type="InterPro" id="IPR027417">
    <property type="entry name" value="P-loop_NTPase"/>
</dbReference>
<proteinExistence type="predicted"/>
<protein>
    <submittedName>
        <fullName evidence="5">Tyrosine-protein kinase ptk</fullName>
        <ecNumber evidence="5">2.7.10.-</ecNumber>
    </submittedName>
</protein>
<dbReference type="EC" id="2.7.10.-" evidence="5"/>
<sequence>MPALLRALRLRWKLAVSGAILLGAAAGAVAFVAMPPAEYSSRSLVHVAEKRPRDLFETRESGVSYAIYQHTQTTLIRSNKVLEAALKKSGIGSLEMVRSRTDPVAWLRERLRTEFGNSEILTISMSGGNPEAVATVVNAVTEAYLEQIVRQEEQERVERLERLEQLFEKYQEELRAKREDYREQAQSAGASDQKGSALRQQMVAEHLGQSRRELVQLQSEIRKARAEVTVLAEDAATPAAAAHRDLGFEGLIGRDPVVAKLRADLAEYSGRLEQVRRIVRNPGEPSRKRLEQAVASLAESLRMRYEELRGFHGAQQSGDRPAARDPGLEQAGRYLEILEEQERILREEIASLEQEMGTLGIQSLDLHWVEDEIDLSTEVARAVGSEVRAVTVELEAPPRIRLLEPAKPQGPADPMERYKFCAMAAVASMGAFVGLVSLWEFRAQRIDATAEVAGRLGIGVVGALPTSPRGDRGGATAVRRRALIESVDAVRTALLRASQVEPLQVIMVTSATKGEGKSSLSCHLATSLARAGRRTLLLDCDLRSPAIHLLMDEPLAPGLCEVLRGEVALDDAVHATAASPLEVLPAGCCDAAAVDALAREEFPRLIQDLRGRYEFIIVDSAPALIVTDTLMLSQHVDAALLSVLRLVSRAPDVGEAYERLATLGVRILGAVVSGVRDDPNLSDDRYHYLSGVKR</sequence>
<name>A0A518HFS8_9BACT</name>
<dbReference type="PANTHER" id="PTHR32309">
    <property type="entry name" value="TYROSINE-PROTEIN KINASE"/>
    <property type="match status" value="1"/>
</dbReference>
<keyword evidence="2" id="KW-0067">ATP-binding</keyword>
<gene>
    <name evidence="5" type="primary">ptk</name>
    <name evidence="5" type="ORF">ElP_76660</name>
</gene>
<evidence type="ECO:0000256" key="2">
    <source>
        <dbReference type="ARBA" id="ARBA00022840"/>
    </source>
</evidence>
<evidence type="ECO:0000313" key="5">
    <source>
        <dbReference type="EMBL" id="QDV39693.1"/>
    </source>
</evidence>
<dbReference type="SUPFAM" id="SSF52540">
    <property type="entry name" value="P-loop containing nucleoside triphosphate hydrolases"/>
    <property type="match status" value="1"/>
</dbReference>
<evidence type="ECO:0000256" key="1">
    <source>
        <dbReference type="ARBA" id="ARBA00022741"/>
    </source>
</evidence>
<feature type="coiled-coil region" evidence="3">
    <location>
        <begin position="149"/>
        <end position="234"/>
    </location>
</feature>
<keyword evidence="3" id="KW-0175">Coiled coil</keyword>
<dbReference type="Pfam" id="PF01656">
    <property type="entry name" value="CbiA"/>
    <property type="match status" value="1"/>
</dbReference>
<dbReference type="InterPro" id="IPR050445">
    <property type="entry name" value="Bact_polysacc_biosynth/exp"/>
</dbReference>
<dbReference type="AlphaFoldDB" id="A0A518HFS8"/>
<dbReference type="RefSeq" id="WP_197447246.1">
    <property type="nucleotide sequence ID" value="NZ_CP036431.1"/>
</dbReference>
<accession>A0A518HFS8</accession>
<dbReference type="CDD" id="cd05387">
    <property type="entry name" value="BY-kinase"/>
    <property type="match status" value="1"/>
</dbReference>
<keyword evidence="5" id="KW-0418">Kinase</keyword>
<dbReference type="KEGG" id="tpla:ElP_76660"/>
<dbReference type="InterPro" id="IPR005702">
    <property type="entry name" value="Wzc-like_C"/>
</dbReference>
<dbReference type="PANTHER" id="PTHR32309:SF31">
    <property type="entry name" value="CAPSULAR EXOPOLYSACCHARIDE FAMILY"/>
    <property type="match status" value="1"/>
</dbReference>
<dbReference type="Gene3D" id="3.40.50.300">
    <property type="entry name" value="P-loop containing nucleotide triphosphate hydrolases"/>
    <property type="match status" value="1"/>
</dbReference>
<keyword evidence="1" id="KW-0547">Nucleotide-binding</keyword>
<organism evidence="5 6">
    <name type="scientific">Tautonia plasticadhaerens</name>
    <dbReference type="NCBI Taxonomy" id="2527974"/>
    <lineage>
        <taxon>Bacteria</taxon>
        <taxon>Pseudomonadati</taxon>
        <taxon>Planctomycetota</taxon>
        <taxon>Planctomycetia</taxon>
        <taxon>Isosphaerales</taxon>
        <taxon>Isosphaeraceae</taxon>
        <taxon>Tautonia</taxon>
    </lineage>
</organism>
<evidence type="ECO:0000259" key="4">
    <source>
        <dbReference type="Pfam" id="PF01656"/>
    </source>
</evidence>
<dbReference type="GO" id="GO:0005524">
    <property type="term" value="F:ATP binding"/>
    <property type="evidence" value="ECO:0007669"/>
    <property type="project" value="UniProtKB-KW"/>
</dbReference>
<geneLocation type="plasmid" evidence="6">
    <name>pelp_5</name>
</geneLocation>
<feature type="coiled-coil region" evidence="3">
    <location>
        <begin position="328"/>
        <end position="355"/>
    </location>
</feature>
<keyword evidence="6" id="KW-1185">Reference proteome</keyword>
<reference evidence="5 6" key="1">
    <citation type="submission" date="2019-02" db="EMBL/GenBank/DDBJ databases">
        <title>Deep-cultivation of Planctomycetes and their phenomic and genomic characterization uncovers novel biology.</title>
        <authorList>
            <person name="Wiegand S."/>
            <person name="Jogler M."/>
            <person name="Boedeker C."/>
            <person name="Pinto D."/>
            <person name="Vollmers J."/>
            <person name="Rivas-Marin E."/>
            <person name="Kohn T."/>
            <person name="Peeters S.H."/>
            <person name="Heuer A."/>
            <person name="Rast P."/>
            <person name="Oberbeckmann S."/>
            <person name="Bunk B."/>
            <person name="Jeske O."/>
            <person name="Meyerdierks A."/>
            <person name="Storesund J.E."/>
            <person name="Kallscheuer N."/>
            <person name="Luecker S."/>
            <person name="Lage O.M."/>
            <person name="Pohl T."/>
            <person name="Merkel B.J."/>
            <person name="Hornburger P."/>
            <person name="Mueller R.-W."/>
            <person name="Bruemmer F."/>
            <person name="Labrenz M."/>
            <person name="Spormann A.M."/>
            <person name="Op den Camp H."/>
            <person name="Overmann J."/>
            <person name="Amann R."/>
            <person name="Jetten M.S.M."/>
            <person name="Mascher T."/>
            <person name="Medema M.H."/>
            <person name="Devos D.P."/>
            <person name="Kaster A.-K."/>
            <person name="Ovreas L."/>
            <person name="Rohde M."/>
            <person name="Galperin M.Y."/>
            <person name="Jogler C."/>
        </authorList>
    </citation>
    <scope>NUCLEOTIDE SEQUENCE [LARGE SCALE GENOMIC DNA]</scope>
    <source>
        <strain evidence="5 6">ElP</strain>
        <plasmid evidence="6">pelp_5</plasmid>
    </source>
</reference>
<dbReference type="InterPro" id="IPR002586">
    <property type="entry name" value="CobQ/CobB/MinD/ParA_Nub-bd_dom"/>
</dbReference>
<feature type="domain" description="CobQ/CobB/MinD/ParA nucleotide binding" evidence="4">
    <location>
        <begin position="506"/>
        <end position="680"/>
    </location>
</feature>
<evidence type="ECO:0000313" key="6">
    <source>
        <dbReference type="Proteomes" id="UP000317835"/>
    </source>
</evidence>